<dbReference type="OMA" id="DETCIHA"/>
<reference evidence="5" key="3">
    <citation type="submission" date="2015-04" db="UniProtKB">
        <authorList>
            <consortium name="EnsemblPlants"/>
        </authorList>
    </citation>
    <scope>IDENTIFICATION</scope>
    <source>
        <strain evidence="5">cv. Jemalong A17</strain>
    </source>
</reference>
<dbReference type="GO" id="GO:0006506">
    <property type="term" value="P:GPI anchor biosynthetic process"/>
    <property type="evidence" value="ECO:0007669"/>
    <property type="project" value="UniProtKB-UniPathway"/>
</dbReference>
<accession>G7KWM7</accession>
<evidence type="ECO:0000313" key="4">
    <source>
        <dbReference type="EMBL" id="AES77207.1"/>
    </source>
</evidence>
<reference evidence="4 6" key="2">
    <citation type="journal article" date="2014" name="BMC Genomics">
        <title>An improved genome release (version Mt4.0) for the model legume Medicago truncatula.</title>
        <authorList>
            <person name="Tang H."/>
            <person name="Krishnakumar V."/>
            <person name="Bidwell S."/>
            <person name="Rosen B."/>
            <person name="Chan A."/>
            <person name="Zhou S."/>
            <person name="Gentzbittel L."/>
            <person name="Childs K.L."/>
            <person name="Yandell M."/>
            <person name="Gundlach H."/>
            <person name="Mayer K.F."/>
            <person name="Schwartz D.C."/>
            <person name="Town C.D."/>
        </authorList>
    </citation>
    <scope>GENOME REANNOTATION</scope>
    <source>
        <strain evidence="5 6">cv. Jemalong A17</strain>
    </source>
</reference>
<evidence type="ECO:0000256" key="2">
    <source>
        <dbReference type="ARBA" id="ARBA00009610"/>
    </source>
</evidence>
<evidence type="ECO:0000259" key="3">
    <source>
        <dbReference type="Pfam" id="PF10181"/>
    </source>
</evidence>
<dbReference type="EnsemblPlants" id="AES77207">
    <property type="protein sequence ID" value="AES77207"/>
    <property type="gene ID" value="MTR_7g005770"/>
</dbReference>
<name>G7KWM7_MEDTR</name>
<sequence>MDGIKGKVIGKVTRRFVPIDRILKPVLLECVTPVTCYWTLSLIVREESEMVLVYKKALCAATDNKDETCIHAK</sequence>
<dbReference type="InterPro" id="IPR044215">
    <property type="entry name" value="PIG-H"/>
</dbReference>
<dbReference type="UniPathway" id="UPA00196"/>
<dbReference type="AlphaFoldDB" id="G7KWM7"/>
<gene>
    <name evidence="4" type="ordered locus">MTR_7g005770</name>
</gene>
<organism evidence="4 6">
    <name type="scientific">Medicago truncatula</name>
    <name type="common">Barrel medic</name>
    <name type="synonym">Medicago tribuloides</name>
    <dbReference type="NCBI Taxonomy" id="3880"/>
    <lineage>
        <taxon>Eukaryota</taxon>
        <taxon>Viridiplantae</taxon>
        <taxon>Streptophyta</taxon>
        <taxon>Embryophyta</taxon>
        <taxon>Tracheophyta</taxon>
        <taxon>Spermatophyta</taxon>
        <taxon>Magnoliopsida</taxon>
        <taxon>eudicotyledons</taxon>
        <taxon>Gunneridae</taxon>
        <taxon>Pentapetalae</taxon>
        <taxon>rosids</taxon>
        <taxon>fabids</taxon>
        <taxon>Fabales</taxon>
        <taxon>Fabaceae</taxon>
        <taxon>Papilionoideae</taxon>
        <taxon>50 kb inversion clade</taxon>
        <taxon>NPAAA clade</taxon>
        <taxon>Hologalegina</taxon>
        <taxon>IRL clade</taxon>
        <taxon>Trifolieae</taxon>
        <taxon>Medicago</taxon>
    </lineage>
</organism>
<dbReference type="STRING" id="3880.G7KWM7"/>
<reference evidence="4 6" key="1">
    <citation type="journal article" date="2011" name="Nature">
        <title>The Medicago genome provides insight into the evolution of rhizobial symbioses.</title>
        <authorList>
            <person name="Young N.D."/>
            <person name="Debelle F."/>
            <person name="Oldroyd G.E."/>
            <person name="Geurts R."/>
            <person name="Cannon S.B."/>
            <person name="Udvardi M.K."/>
            <person name="Benedito V.A."/>
            <person name="Mayer K.F."/>
            <person name="Gouzy J."/>
            <person name="Schoof H."/>
            <person name="Van de Peer Y."/>
            <person name="Proost S."/>
            <person name="Cook D.R."/>
            <person name="Meyers B.C."/>
            <person name="Spannagl M."/>
            <person name="Cheung F."/>
            <person name="De Mita S."/>
            <person name="Krishnakumar V."/>
            <person name="Gundlach H."/>
            <person name="Zhou S."/>
            <person name="Mudge J."/>
            <person name="Bharti A.K."/>
            <person name="Murray J.D."/>
            <person name="Naoumkina M.A."/>
            <person name="Rosen B."/>
            <person name="Silverstein K.A."/>
            <person name="Tang H."/>
            <person name="Rombauts S."/>
            <person name="Zhao P.X."/>
            <person name="Zhou P."/>
            <person name="Barbe V."/>
            <person name="Bardou P."/>
            <person name="Bechner M."/>
            <person name="Bellec A."/>
            <person name="Berger A."/>
            <person name="Berges H."/>
            <person name="Bidwell S."/>
            <person name="Bisseling T."/>
            <person name="Choisne N."/>
            <person name="Couloux A."/>
            <person name="Denny R."/>
            <person name="Deshpande S."/>
            <person name="Dai X."/>
            <person name="Doyle J.J."/>
            <person name="Dudez A.M."/>
            <person name="Farmer A.D."/>
            <person name="Fouteau S."/>
            <person name="Franken C."/>
            <person name="Gibelin C."/>
            <person name="Gish J."/>
            <person name="Goldstein S."/>
            <person name="Gonzalez A.J."/>
            <person name="Green P.J."/>
            <person name="Hallab A."/>
            <person name="Hartog M."/>
            <person name="Hua A."/>
            <person name="Humphray S.J."/>
            <person name="Jeong D.H."/>
            <person name="Jing Y."/>
            <person name="Jocker A."/>
            <person name="Kenton S.M."/>
            <person name="Kim D.J."/>
            <person name="Klee K."/>
            <person name="Lai H."/>
            <person name="Lang C."/>
            <person name="Lin S."/>
            <person name="Macmil S.L."/>
            <person name="Magdelenat G."/>
            <person name="Matthews L."/>
            <person name="McCorrison J."/>
            <person name="Monaghan E.L."/>
            <person name="Mun J.H."/>
            <person name="Najar F.Z."/>
            <person name="Nicholson C."/>
            <person name="Noirot C."/>
            <person name="O'Bleness M."/>
            <person name="Paule C.R."/>
            <person name="Poulain J."/>
            <person name="Prion F."/>
            <person name="Qin B."/>
            <person name="Qu C."/>
            <person name="Retzel E.F."/>
            <person name="Riddle C."/>
            <person name="Sallet E."/>
            <person name="Samain S."/>
            <person name="Samson N."/>
            <person name="Sanders I."/>
            <person name="Saurat O."/>
            <person name="Scarpelli C."/>
            <person name="Schiex T."/>
            <person name="Segurens B."/>
            <person name="Severin A.J."/>
            <person name="Sherrier D.J."/>
            <person name="Shi R."/>
            <person name="Sims S."/>
            <person name="Singer S.R."/>
            <person name="Sinharoy S."/>
            <person name="Sterck L."/>
            <person name="Viollet A."/>
            <person name="Wang B.B."/>
            <person name="Wang K."/>
            <person name="Wang M."/>
            <person name="Wang X."/>
            <person name="Warfsmann J."/>
            <person name="Weissenbach J."/>
            <person name="White D.D."/>
            <person name="White J.D."/>
            <person name="Wiley G.B."/>
            <person name="Wincker P."/>
            <person name="Xing Y."/>
            <person name="Yang L."/>
            <person name="Yao Z."/>
            <person name="Ying F."/>
            <person name="Zhai J."/>
            <person name="Zhou L."/>
            <person name="Zuber A."/>
            <person name="Denarie J."/>
            <person name="Dixon R.A."/>
            <person name="May G.D."/>
            <person name="Schwartz D.C."/>
            <person name="Rogers J."/>
            <person name="Quetier F."/>
            <person name="Town C.D."/>
            <person name="Roe B.A."/>
        </authorList>
    </citation>
    <scope>NUCLEOTIDE SEQUENCE [LARGE SCALE GENOMIC DNA]</scope>
    <source>
        <strain evidence="4">A17</strain>
        <strain evidence="5 6">cv. Jemalong A17</strain>
    </source>
</reference>
<dbReference type="PaxDb" id="3880-AES77207"/>
<dbReference type="HOGENOM" id="CLU_2708584_0_0_1"/>
<proteinExistence type="inferred from homology"/>
<dbReference type="Pfam" id="PF10181">
    <property type="entry name" value="PIG-H"/>
    <property type="match status" value="1"/>
</dbReference>
<dbReference type="Proteomes" id="UP000002051">
    <property type="component" value="Unassembled WGS sequence"/>
</dbReference>
<dbReference type="PANTHER" id="PTHR15231">
    <property type="entry name" value="PHOSPHATIDYLINOSITOL N-ACETYLGLUCOSAMINYLTRANSFERASE SUBUNIT H"/>
    <property type="match status" value="1"/>
</dbReference>
<keyword evidence="4" id="KW-0808">Transferase</keyword>
<comment type="similarity">
    <text evidence="2">Belongs to the PIGH family.</text>
</comment>
<dbReference type="InterPro" id="IPR019328">
    <property type="entry name" value="PIGH-H_dom"/>
</dbReference>
<evidence type="ECO:0000313" key="5">
    <source>
        <dbReference type="EnsemblPlants" id="AES77207"/>
    </source>
</evidence>
<dbReference type="eggNOG" id="KOG4551">
    <property type="taxonomic scope" value="Eukaryota"/>
</dbReference>
<protein>
    <submittedName>
        <fullName evidence="4">GPI-GlcNAc transferase complex, PIG-H component</fullName>
    </submittedName>
</protein>
<dbReference type="GO" id="GO:0000506">
    <property type="term" value="C:glycosylphosphatidylinositol-N-acetylglucosaminyltransferase (GPI-GnT) complex"/>
    <property type="evidence" value="ECO:0007669"/>
    <property type="project" value="InterPro"/>
</dbReference>
<feature type="domain" description="Phosphatidylinositol N-acetylglucosaminyltransferase subunit H conserved" evidence="3">
    <location>
        <begin position="10"/>
        <end position="54"/>
    </location>
</feature>
<dbReference type="EMBL" id="CM001223">
    <property type="protein sequence ID" value="AES77207.1"/>
    <property type="molecule type" value="Genomic_DNA"/>
</dbReference>
<keyword evidence="6" id="KW-1185">Reference proteome</keyword>
<comment type="pathway">
    <text evidence="1">Glycolipid biosynthesis; glycosylphosphatidylinositol-anchor biosynthesis.</text>
</comment>
<dbReference type="GO" id="GO:0016740">
    <property type="term" value="F:transferase activity"/>
    <property type="evidence" value="ECO:0007669"/>
    <property type="project" value="UniProtKB-KW"/>
</dbReference>
<evidence type="ECO:0000313" key="6">
    <source>
        <dbReference type="Proteomes" id="UP000002051"/>
    </source>
</evidence>
<evidence type="ECO:0000256" key="1">
    <source>
        <dbReference type="ARBA" id="ARBA00004687"/>
    </source>
</evidence>
<dbReference type="PANTHER" id="PTHR15231:SF1">
    <property type="entry name" value="PHOSPHATIDYLINOSITOL N-ACETYLGLUCOSAMINYLTRANSFERASE SUBUNIT H"/>
    <property type="match status" value="1"/>
</dbReference>